<protein>
    <submittedName>
        <fullName evidence="1">Uncharacterized protein</fullName>
    </submittedName>
</protein>
<gene>
    <name evidence="1" type="ORF">MVEN_01965900</name>
</gene>
<keyword evidence="2" id="KW-1185">Reference proteome</keyword>
<dbReference type="Proteomes" id="UP000620124">
    <property type="component" value="Unassembled WGS sequence"/>
</dbReference>
<sequence length="236" mass="25626">MQRSLGQTLRSSCGSSLQAACACAESSTCATLVMRWGPGEFRARKSGNGATGRDWSYRYTTPDIHAFLPLPDLSPPEQEEVRSLPSAALRVGGQERDRGADRDAAVVSFLSLPCRSFSSPCAMADFLTYLPPLVNSTLFYHYSPAPIGTRSSFRCPSHPSLCRINHPLRPPSLLSSLAPPRPFSLLSLDPPLPSLVLPSSFYLSSRPSSFAERRPAVFDNSDGRTIMQGTVHAHST</sequence>
<evidence type="ECO:0000313" key="1">
    <source>
        <dbReference type="EMBL" id="KAF7340457.1"/>
    </source>
</evidence>
<reference evidence="1" key="1">
    <citation type="submission" date="2020-05" db="EMBL/GenBank/DDBJ databases">
        <title>Mycena genomes resolve the evolution of fungal bioluminescence.</title>
        <authorList>
            <person name="Tsai I.J."/>
        </authorList>
    </citation>
    <scope>NUCLEOTIDE SEQUENCE</scope>
    <source>
        <strain evidence="1">CCC161011</strain>
    </source>
</reference>
<comment type="caution">
    <text evidence="1">The sequence shown here is derived from an EMBL/GenBank/DDBJ whole genome shotgun (WGS) entry which is preliminary data.</text>
</comment>
<organism evidence="1 2">
    <name type="scientific">Mycena venus</name>
    <dbReference type="NCBI Taxonomy" id="2733690"/>
    <lineage>
        <taxon>Eukaryota</taxon>
        <taxon>Fungi</taxon>
        <taxon>Dikarya</taxon>
        <taxon>Basidiomycota</taxon>
        <taxon>Agaricomycotina</taxon>
        <taxon>Agaricomycetes</taxon>
        <taxon>Agaricomycetidae</taxon>
        <taxon>Agaricales</taxon>
        <taxon>Marasmiineae</taxon>
        <taxon>Mycenaceae</taxon>
        <taxon>Mycena</taxon>
    </lineage>
</organism>
<accession>A0A8H6XG58</accession>
<evidence type="ECO:0000313" key="2">
    <source>
        <dbReference type="Proteomes" id="UP000620124"/>
    </source>
</evidence>
<proteinExistence type="predicted"/>
<dbReference type="AlphaFoldDB" id="A0A8H6XG58"/>
<name>A0A8H6XG58_9AGAR</name>
<dbReference type="EMBL" id="JACAZI010000019">
    <property type="protein sequence ID" value="KAF7340457.1"/>
    <property type="molecule type" value="Genomic_DNA"/>
</dbReference>
<dbReference type="PROSITE" id="PS51257">
    <property type="entry name" value="PROKAR_LIPOPROTEIN"/>
    <property type="match status" value="1"/>
</dbReference>